<dbReference type="SUPFAM" id="SSF51735">
    <property type="entry name" value="NAD(P)-binding Rossmann-fold domains"/>
    <property type="match status" value="1"/>
</dbReference>
<feature type="domain" description="NAD-dependent epimerase/dehydratase" evidence="3">
    <location>
        <begin position="10"/>
        <end position="270"/>
    </location>
</feature>
<dbReference type="GO" id="GO:0016616">
    <property type="term" value="F:oxidoreductase activity, acting on the CH-OH group of donors, NAD or NADP as acceptor"/>
    <property type="evidence" value="ECO:0007669"/>
    <property type="project" value="TreeGrafter"/>
</dbReference>
<dbReference type="STRING" id="71717.A0A4Y7T6J7"/>
<evidence type="ECO:0000256" key="1">
    <source>
        <dbReference type="ARBA" id="ARBA00023002"/>
    </source>
</evidence>
<dbReference type="PANTHER" id="PTHR10366">
    <property type="entry name" value="NAD DEPENDENT EPIMERASE/DEHYDRATASE"/>
    <property type="match status" value="1"/>
</dbReference>
<proteinExistence type="inferred from homology"/>
<dbReference type="PANTHER" id="PTHR10366:SF564">
    <property type="entry name" value="STEROL-4-ALPHA-CARBOXYLATE 3-DEHYDROGENASE, DECARBOXYLATING"/>
    <property type="match status" value="1"/>
</dbReference>
<evidence type="ECO:0000313" key="5">
    <source>
        <dbReference type="Proteomes" id="UP000298030"/>
    </source>
</evidence>
<evidence type="ECO:0000313" key="4">
    <source>
        <dbReference type="EMBL" id="TEB29189.1"/>
    </source>
</evidence>
<name>A0A4Y7T6J7_COPMI</name>
<keyword evidence="1" id="KW-0560">Oxidoreductase</keyword>
<dbReference type="Gene3D" id="3.40.50.720">
    <property type="entry name" value="NAD(P)-binding Rossmann-like Domain"/>
    <property type="match status" value="1"/>
</dbReference>
<dbReference type="Pfam" id="PF01370">
    <property type="entry name" value="Epimerase"/>
    <property type="match status" value="1"/>
</dbReference>
<dbReference type="Proteomes" id="UP000298030">
    <property type="component" value="Unassembled WGS sequence"/>
</dbReference>
<evidence type="ECO:0000256" key="2">
    <source>
        <dbReference type="ARBA" id="ARBA00023445"/>
    </source>
</evidence>
<dbReference type="InterPro" id="IPR001509">
    <property type="entry name" value="Epimerase_deHydtase"/>
</dbReference>
<sequence length="348" mass="38337">MPTIPPSSKILVTGGTGYIGAWVVKFLLDRGLAVRAVVRSEAKATLLKEVFATEAGDGNLEFSIIEDPFADGALDEAVKGVEGIAHLASPLTVQGDDPDDFIKPAVNGTLGVLKSALKNGSTVKRIIITSSCAAVYTVQSEPGCWSESDWNDAALEQVRAQGKNADVMVKYRASKVLAERAAWDFYKKHQGEVGWDLVVLNPPIVFGPALLPGLTDPSALGESMRYWYHFIIANTPKTAEMLHGSHGWVDVRDVAEAHARSFERADLGGERVIVYAGPFIWQEFVDIVNKIAPSVWPGHEILKGFPIEEKAYRVRYSTEKQEKLLGLKYHTKEETTRDILEDFKKRGW</sequence>
<comment type="caution">
    <text evidence="4">The sequence shown here is derived from an EMBL/GenBank/DDBJ whole genome shotgun (WGS) entry which is preliminary data.</text>
</comment>
<dbReference type="AlphaFoldDB" id="A0A4Y7T6J7"/>
<gene>
    <name evidence="4" type="ORF">FA13DRAFT_1734841</name>
</gene>
<dbReference type="CDD" id="cd05227">
    <property type="entry name" value="AR_SDR_e"/>
    <property type="match status" value="1"/>
</dbReference>
<dbReference type="EMBL" id="QPFP01000028">
    <property type="protein sequence ID" value="TEB29189.1"/>
    <property type="molecule type" value="Genomic_DNA"/>
</dbReference>
<protein>
    <submittedName>
        <fullName evidence="4">D-lactaldehyde dehydrogenase</fullName>
    </submittedName>
</protein>
<organism evidence="4 5">
    <name type="scientific">Coprinellus micaceus</name>
    <name type="common">Glistening ink-cap mushroom</name>
    <name type="synonym">Coprinus micaceus</name>
    <dbReference type="NCBI Taxonomy" id="71717"/>
    <lineage>
        <taxon>Eukaryota</taxon>
        <taxon>Fungi</taxon>
        <taxon>Dikarya</taxon>
        <taxon>Basidiomycota</taxon>
        <taxon>Agaricomycotina</taxon>
        <taxon>Agaricomycetes</taxon>
        <taxon>Agaricomycetidae</taxon>
        <taxon>Agaricales</taxon>
        <taxon>Agaricineae</taxon>
        <taxon>Psathyrellaceae</taxon>
        <taxon>Coprinellus</taxon>
    </lineage>
</organism>
<reference evidence="4 5" key="1">
    <citation type="journal article" date="2019" name="Nat. Ecol. Evol.">
        <title>Megaphylogeny resolves global patterns of mushroom evolution.</title>
        <authorList>
            <person name="Varga T."/>
            <person name="Krizsan K."/>
            <person name="Foldi C."/>
            <person name="Dima B."/>
            <person name="Sanchez-Garcia M."/>
            <person name="Sanchez-Ramirez S."/>
            <person name="Szollosi G.J."/>
            <person name="Szarkandi J.G."/>
            <person name="Papp V."/>
            <person name="Albert L."/>
            <person name="Andreopoulos W."/>
            <person name="Angelini C."/>
            <person name="Antonin V."/>
            <person name="Barry K.W."/>
            <person name="Bougher N.L."/>
            <person name="Buchanan P."/>
            <person name="Buyck B."/>
            <person name="Bense V."/>
            <person name="Catcheside P."/>
            <person name="Chovatia M."/>
            <person name="Cooper J."/>
            <person name="Damon W."/>
            <person name="Desjardin D."/>
            <person name="Finy P."/>
            <person name="Geml J."/>
            <person name="Haridas S."/>
            <person name="Hughes K."/>
            <person name="Justo A."/>
            <person name="Karasinski D."/>
            <person name="Kautmanova I."/>
            <person name="Kiss B."/>
            <person name="Kocsube S."/>
            <person name="Kotiranta H."/>
            <person name="LaButti K.M."/>
            <person name="Lechner B.E."/>
            <person name="Liimatainen K."/>
            <person name="Lipzen A."/>
            <person name="Lukacs Z."/>
            <person name="Mihaltcheva S."/>
            <person name="Morgado L.N."/>
            <person name="Niskanen T."/>
            <person name="Noordeloos M.E."/>
            <person name="Ohm R.A."/>
            <person name="Ortiz-Santana B."/>
            <person name="Ovrebo C."/>
            <person name="Racz N."/>
            <person name="Riley R."/>
            <person name="Savchenko A."/>
            <person name="Shiryaev A."/>
            <person name="Soop K."/>
            <person name="Spirin V."/>
            <person name="Szebenyi C."/>
            <person name="Tomsovsky M."/>
            <person name="Tulloss R.E."/>
            <person name="Uehling J."/>
            <person name="Grigoriev I.V."/>
            <person name="Vagvolgyi C."/>
            <person name="Papp T."/>
            <person name="Martin F.M."/>
            <person name="Miettinen O."/>
            <person name="Hibbett D.S."/>
            <person name="Nagy L.G."/>
        </authorList>
    </citation>
    <scope>NUCLEOTIDE SEQUENCE [LARGE SCALE GENOMIC DNA]</scope>
    <source>
        <strain evidence="4 5">FP101781</strain>
    </source>
</reference>
<dbReference type="InterPro" id="IPR036291">
    <property type="entry name" value="NAD(P)-bd_dom_sf"/>
</dbReference>
<dbReference type="OrthoDB" id="2735536at2759"/>
<evidence type="ECO:0000259" key="3">
    <source>
        <dbReference type="Pfam" id="PF01370"/>
    </source>
</evidence>
<dbReference type="InterPro" id="IPR050425">
    <property type="entry name" value="NAD(P)_dehydrat-like"/>
</dbReference>
<keyword evidence="5" id="KW-1185">Reference proteome</keyword>
<comment type="similarity">
    <text evidence="2">Belongs to the NAD(P)-dependent epimerase/dehydratase family. Dihydroflavonol-4-reductase subfamily.</text>
</comment>
<accession>A0A4Y7T6J7</accession>